<dbReference type="Proteomes" id="UP000006222">
    <property type="component" value="Unassembled WGS sequence"/>
</dbReference>
<name>F2ASS5_RHOBT</name>
<dbReference type="AlphaFoldDB" id="F2ASS5"/>
<dbReference type="EMBL" id="AFAR01000153">
    <property type="protein sequence ID" value="EGF27280.1"/>
    <property type="molecule type" value="Genomic_DNA"/>
</dbReference>
<gene>
    <name evidence="1" type="ORF">RBWH47_02598</name>
</gene>
<accession>F2ASS5</accession>
<organism evidence="1 2">
    <name type="scientific">Rhodopirellula baltica WH47</name>
    <dbReference type="NCBI Taxonomy" id="991778"/>
    <lineage>
        <taxon>Bacteria</taxon>
        <taxon>Pseudomonadati</taxon>
        <taxon>Planctomycetota</taxon>
        <taxon>Planctomycetia</taxon>
        <taxon>Pirellulales</taxon>
        <taxon>Pirellulaceae</taxon>
        <taxon>Rhodopirellula</taxon>
    </lineage>
</organism>
<reference evidence="1 2" key="1">
    <citation type="journal article" date="2013" name="Mar. Genomics">
        <title>Expression of sulfatases in Rhodopirellula baltica and the diversity of sulfatases in the genus Rhodopirellula.</title>
        <authorList>
            <person name="Wegner C.E."/>
            <person name="Richter-Heitmann T."/>
            <person name="Klindworth A."/>
            <person name="Klockow C."/>
            <person name="Richter M."/>
            <person name="Achstetter T."/>
            <person name="Glockner F.O."/>
            <person name="Harder J."/>
        </authorList>
    </citation>
    <scope>NUCLEOTIDE SEQUENCE [LARGE SCALE GENOMIC DNA]</scope>
    <source>
        <strain evidence="1 2">WH47</strain>
    </source>
</reference>
<evidence type="ECO:0000313" key="1">
    <source>
        <dbReference type="EMBL" id="EGF27280.1"/>
    </source>
</evidence>
<sequence length="44" mass="4848">MSFKTHQSDNVRDQRAAGVDIDLTKERITAAPLHPMVLPSSLSL</sequence>
<dbReference type="PATRIC" id="fig|991778.3.peg.2940"/>
<comment type="caution">
    <text evidence="1">The sequence shown here is derived from an EMBL/GenBank/DDBJ whole genome shotgun (WGS) entry which is preliminary data.</text>
</comment>
<proteinExistence type="predicted"/>
<protein>
    <submittedName>
        <fullName evidence="1">Uncharacterized protein</fullName>
    </submittedName>
</protein>
<evidence type="ECO:0000313" key="2">
    <source>
        <dbReference type="Proteomes" id="UP000006222"/>
    </source>
</evidence>